<evidence type="ECO:0000313" key="8">
    <source>
        <dbReference type="Proteomes" id="UP000242861"/>
    </source>
</evidence>
<dbReference type="GO" id="GO:0000976">
    <property type="term" value="F:transcription cis-regulatory region binding"/>
    <property type="evidence" value="ECO:0007669"/>
    <property type="project" value="TreeGrafter"/>
</dbReference>
<dbReference type="InterPro" id="IPR036271">
    <property type="entry name" value="Tet_transcr_reg_TetR-rel_C_sf"/>
</dbReference>
<evidence type="ECO:0000256" key="4">
    <source>
        <dbReference type="PROSITE-ProRule" id="PRU00335"/>
    </source>
</evidence>
<accession>A0A2I0CQ30</accession>
<gene>
    <name evidence="7" type="ORF">CW360_08745</name>
</gene>
<dbReference type="PANTHER" id="PTHR30055">
    <property type="entry name" value="HTH-TYPE TRANSCRIPTIONAL REGULATOR RUTR"/>
    <property type="match status" value="1"/>
</dbReference>
<comment type="caution">
    <text evidence="7">The sequence shown here is derived from an EMBL/GenBank/DDBJ whole genome shotgun (WGS) entry which is preliminary data.</text>
</comment>
<dbReference type="Gene3D" id="1.10.357.10">
    <property type="entry name" value="Tetracycline Repressor, domain 2"/>
    <property type="match status" value="1"/>
</dbReference>
<feature type="DNA-binding region" description="H-T-H motif" evidence="4">
    <location>
        <begin position="45"/>
        <end position="64"/>
    </location>
</feature>
<dbReference type="Pfam" id="PF00440">
    <property type="entry name" value="TetR_N"/>
    <property type="match status" value="1"/>
</dbReference>
<evidence type="ECO:0000259" key="6">
    <source>
        <dbReference type="PROSITE" id="PS50977"/>
    </source>
</evidence>
<protein>
    <submittedName>
        <fullName evidence="7">TetR family transcriptional regulator</fullName>
    </submittedName>
</protein>
<dbReference type="PROSITE" id="PS50977">
    <property type="entry name" value="HTH_TETR_2"/>
    <property type="match status" value="1"/>
</dbReference>
<dbReference type="PRINTS" id="PR00455">
    <property type="entry name" value="HTHTETR"/>
</dbReference>
<feature type="compositionally biased region" description="Low complexity" evidence="5">
    <location>
        <begin position="1"/>
        <end position="11"/>
    </location>
</feature>
<dbReference type="InterPro" id="IPR039536">
    <property type="entry name" value="TetR_C_Proteobacteria"/>
</dbReference>
<dbReference type="InterPro" id="IPR009057">
    <property type="entry name" value="Homeodomain-like_sf"/>
</dbReference>
<feature type="region of interest" description="Disordered" evidence="5">
    <location>
        <begin position="1"/>
        <end position="21"/>
    </location>
</feature>
<sequence>MSDTLSTSLSTPSNGPGRPKDQLKRQAILDAAKQLFLQQGYEGTSMDAIASAAGVSKLTVYSHFTDKETLFACAVAAKCEEQLPATYFELAADVPIEASLLAIGRGFNTLVNSDESLALQRLMTAQGGQNLQLAQLFFNAGPQRMLDAMHKLLEQACQRGQLQIDNPARAAEHFFCLIRGGCNFRLLIGLCEPLSGSAAEEYVSDVVGLFLRAYRANS</sequence>
<organism evidence="7 8">
    <name type="scientific">Pseudomonas fluvialis</name>
    <dbReference type="NCBI Taxonomy" id="1793966"/>
    <lineage>
        <taxon>Bacteria</taxon>
        <taxon>Pseudomonadati</taxon>
        <taxon>Pseudomonadota</taxon>
        <taxon>Gammaproteobacteria</taxon>
        <taxon>Pseudomonadales</taxon>
        <taxon>Pseudomonadaceae</taxon>
        <taxon>Pseudomonas</taxon>
    </lineage>
</organism>
<feature type="domain" description="HTH tetR-type" evidence="6">
    <location>
        <begin position="22"/>
        <end position="82"/>
    </location>
</feature>
<evidence type="ECO:0000256" key="3">
    <source>
        <dbReference type="ARBA" id="ARBA00023163"/>
    </source>
</evidence>
<dbReference type="GO" id="GO:0003700">
    <property type="term" value="F:DNA-binding transcription factor activity"/>
    <property type="evidence" value="ECO:0007669"/>
    <property type="project" value="TreeGrafter"/>
</dbReference>
<dbReference type="Pfam" id="PF14246">
    <property type="entry name" value="TetR_C_7"/>
    <property type="match status" value="1"/>
</dbReference>
<dbReference type="InterPro" id="IPR001647">
    <property type="entry name" value="HTH_TetR"/>
</dbReference>
<dbReference type="SUPFAM" id="SSF46689">
    <property type="entry name" value="Homeodomain-like"/>
    <property type="match status" value="1"/>
</dbReference>
<reference evidence="8" key="1">
    <citation type="submission" date="2017-12" db="EMBL/GenBank/DDBJ databases">
        <authorList>
            <person name="Yu X.-Y."/>
        </authorList>
    </citation>
    <scope>NUCLEOTIDE SEQUENCE [LARGE SCALE GENOMIC DNA]</scope>
    <source>
        <strain evidence="8">ZYSR67-Z</strain>
    </source>
</reference>
<name>A0A2I0CQ30_9PSED</name>
<proteinExistence type="predicted"/>
<dbReference type="AlphaFoldDB" id="A0A2I0CQ30"/>
<dbReference type="EMBL" id="PIYS01000015">
    <property type="protein sequence ID" value="PKF71229.1"/>
    <property type="molecule type" value="Genomic_DNA"/>
</dbReference>
<dbReference type="PANTHER" id="PTHR30055:SF146">
    <property type="entry name" value="HTH-TYPE TRANSCRIPTIONAL DUAL REGULATOR CECR"/>
    <property type="match status" value="1"/>
</dbReference>
<evidence type="ECO:0000256" key="1">
    <source>
        <dbReference type="ARBA" id="ARBA00023015"/>
    </source>
</evidence>
<dbReference type="Proteomes" id="UP000242861">
    <property type="component" value="Unassembled WGS sequence"/>
</dbReference>
<evidence type="ECO:0000256" key="5">
    <source>
        <dbReference type="SAM" id="MobiDB-lite"/>
    </source>
</evidence>
<evidence type="ECO:0000313" key="7">
    <source>
        <dbReference type="EMBL" id="PKF71229.1"/>
    </source>
</evidence>
<keyword evidence="1" id="KW-0805">Transcription regulation</keyword>
<keyword evidence="3" id="KW-0804">Transcription</keyword>
<evidence type="ECO:0000256" key="2">
    <source>
        <dbReference type="ARBA" id="ARBA00023125"/>
    </source>
</evidence>
<dbReference type="Gene3D" id="1.10.10.60">
    <property type="entry name" value="Homeodomain-like"/>
    <property type="match status" value="1"/>
</dbReference>
<keyword evidence="2 4" id="KW-0238">DNA-binding</keyword>
<dbReference type="InterPro" id="IPR050109">
    <property type="entry name" value="HTH-type_TetR-like_transc_reg"/>
</dbReference>
<dbReference type="SUPFAM" id="SSF48498">
    <property type="entry name" value="Tetracyclin repressor-like, C-terminal domain"/>
    <property type="match status" value="1"/>
</dbReference>
<dbReference type="FunFam" id="1.10.10.60:FF:000141">
    <property type="entry name" value="TetR family transcriptional regulator"/>
    <property type="match status" value="1"/>
</dbReference>
<dbReference type="RefSeq" id="WP_101193429.1">
    <property type="nucleotide sequence ID" value="NZ_PIYS01000015.1"/>
</dbReference>